<dbReference type="Pfam" id="PF14064">
    <property type="entry name" value="HmuY"/>
    <property type="match status" value="1"/>
</dbReference>
<evidence type="ECO:0000313" key="2">
    <source>
        <dbReference type="Proteomes" id="UP000198836"/>
    </source>
</evidence>
<dbReference type="InterPro" id="IPR025921">
    <property type="entry name" value="HmuY"/>
</dbReference>
<reference evidence="2" key="1">
    <citation type="submission" date="2016-10" db="EMBL/GenBank/DDBJ databases">
        <authorList>
            <person name="Varghese N."/>
            <person name="Submissions S."/>
        </authorList>
    </citation>
    <scope>NUCLEOTIDE SEQUENCE [LARGE SCALE GENOMIC DNA]</scope>
    <source>
        <strain evidence="2">DSM 18130</strain>
    </source>
</reference>
<dbReference type="Proteomes" id="UP000198836">
    <property type="component" value="Unassembled WGS sequence"/>
</dbReference>
<dbReference type="AlphaFoldDB" id="A0A1I0SJ34"/>
<dbReference type="RefSeq" id="WP_090979802.1">
    <property type="nucleotide sequence ID" value="NZ_FOJM01000001.1"/>
</dbReference>
<dbReference type="EMBL" id="FOJM01000001">
    <property type="protein sequence ID" value="SFA39519.1"/>
    <property type="molecule type" value="Genomic_DNA"/>
</dbReference>
<gene>
    <name evidence="1" type="ORF">SAMN04488511_101461</name>
</gene>
<keyword evidence="2" id="KW-1185">Reference proteome</keyword>
<dbReference type="OrthoDB" id="1190814at2"/>
<dbReference type="STRING" id="332999.SAMN04488511_101461"/>
<dbReference type="CDD" id="cd12105">
    <property type="entry name" value="HmuY"/>
    <property type="match status" value="1"/>
</dbReference>
<organism evidence="1 2">
    <name type="scientific">Pedobacter suwonensis</name>
    <dbReference type="NCBI Taxonomy" id="332999"/>
    <lineage>
        <taxon>Bacteria</taxon>
        <taxon>Pseudomonadati</taxon>
        <taxon>Bacteroidota</taxon>
        <taxon>Sphingobacteriia</taxon>
        <taxon>Sphingobacteriales</taxon>
        <taxon>Sphingobacteriaceae</taxon>
        <taxon>Pedobacter</taxon>
    </lineage>
</organism>
<evidence type="ECO:0008006" key="3">
    <source>
        <dbReference type="Google" id="ProtNLM"/>
    </source>
</evidence>
<protein>
    <recommendedName>
        <fullName evidence="3">HmuY protein</fullName>
    </recommendedName>
</protein>
<accession>A0A1I0SJ34</accession>
<evidence type="ECO:0000313" key="1">
    <source>
        <dbReference type="EMBL" id="SFA39519.1"/>
    </source>
</evidence>
<name>A0A1I0SJ34_9SPHI</name>
<proteinExistence type="predicted"/>
<sequence length="252" mass="27697">MSTAININKNCLKWASACLIWGLLFTGCKKEAIVSPGPEKELPTHTEGGTPYYKLQRIENLAVETDDANPTVAPTAVLFSLETRAVVPLLYAKTNRWDIGFSGLYNSFLSSNNGQSSNSLGAGSTGTGAIAILQKPFEEVTDVPADATLSISKSIGTDDEGDFGEGMGWYLYDFGGTRRGDGSYNKQHVAYAMPEKRTIVVRTAKGDYAKIKMISCYKDAFTADKWFRNTPHMYFTFEFVMVPKGSTKFEIK</sequence>